<feature type="domain" description="Aminotransferase class V" evidence="2">
    <location>
        <begin position="22"/>
        <end position="395"/>
    </location>
</feature>
<dbReference type="InterPro" id="IPR015422">
    <property type="entry name" value="PyrdxlP-dep_Trfase_small"/>
</dbReference>
<dbReference type="RefSeq" id="WP_120355527.1">
    <property type="nucleotide sequence ID" value="NZ_RAQO01000007.1"/>
</dbReference>
<dbReference type="Proteomes" id="UP000286482">
    <property type="component" value="Unassembled WGS sequence"/>
</dbReference>
<proteinExistence type="predicted"/>
<accession>A0A420EA16</accession>
<comment type="caution">
    <text evidence="3">The sequence shown here is derived from an EMBL/GenBank/DDBJ whole genome shotgun (WGS) entry which is preliminary data.</text>
</comment>
<dbReference type="PANTHER" id="PTHR43586">
    <property type="entry name" value="CYSTEINE DESULFURASE"/>
    <property type="match status" value="1"/>
</dbReference>
<dbReference type="PANTHER" id="PTHR43586:SF21">
    <property type="entry name" value="PYRIDOXAL PHOSPHATE (PLP)-DEPENDENT ASPARTATE AMINOTRANSFERASE SUPERFAMILY"/>
    <property type="match status" value="1"/>
</dbReference>
<dbReference type="Pfam" id="PF00266">
    <property type="entry name" value="Aminotran_5"/>
    <property type="match status" value="1"/>
</dbReference>
<dbReference type="OrthoDB" id="7592443at2"/>
<protein>
    <submittedName>
        <fullName evidence="3">Cysteine desulfurase-like protein</fullName>
    </submittedName>
</protein>
<dbReference type="InterPro" id="IPR015424">
    <property type="entry name" value="PyrdxlP-dep_Trfase"/>
</dbReference>
<evidence type="ECO:0000313" key="3">
    <source>
        <dbReference type="EMBL" id="RKF17502.1"/>
    </source>
</evidence>
<name>A0A420EA16_9ALTE</name>
<keyword evidence="1" id="KW-0663">Pyridoxal phosphate</keyword>
<sequence>MKFDVELARKQFPALSGFEGHVYFDGPGGAQVPQQVAEAVAAYLLHSNANLGGFFESSKRTNAVLDKARVYAATILNAASKDSIVFDQNMTSLAFKLSRAISKDWHEQDEVIVTSLDHYSNVSSWQLAAQDKGAKVHQVQVDVDRCDLDYVHLESLLNPNTKLIALTYASNTTGTIVDLKRVIDKAKSVGALVFVDAVHLAPHGIIDVQALGCDFLCCSAYKFCGPHLGISYIAPTFIDSLQAYKVEPAPALGPARFETGTQSFEAMSGFIAAVDYLSQWGDSETDLRLAWTQSMGKVIEYETSLGQYCLEQLASIPGVQVYGHQLGALSTPTYALRIEGHSPESVAKTLAQHKVCIWHGHFYAKGLVEQLGLADQGGLIRIGLMHYNTYAEVDLMIGVLRRL</sequence>
<evidence type="ECO:0000259" key="2">
    <source>
        <dbReference type="Pfam" id="PF00266"/>
    </source>
</evidence>
<dbReference type="InterPro" id="IPR000192">
    <property type="entry name" value="Aminotrans_V_dom"/>
</dbReference>
<reference evidence="3 4" key="1">
    <citation type="submission" date="2018-09" db="EMBL/GenBank/DDBJ databases">
        <authorList>
            <person name="Wang Z."/>
        </authorList>
    </citation>
    <scope>NUCLEOTIDE SEQUENCE [LARGE SCALE GENOMIC DNA]</scope>
    <source>
        <strain evidence="3 4">ALS 81</strain>
    </source>
</reference>
<dbReference type="NCBIfam" id="TIGR01976">
    <property type="entry name" value="am_tr_V_VC1184"/>
    <property type="match status" value="1"/>
</dbReference>
<evidence type="ECO:0000313" key="4">
    <source>
        <dbReference type="Proteomes" id="UP000286482"/>
    </source>
</evidence>
<evidence type="ECO:0000256" key="1">
    <source>
        <dbReference type="ARBA" id="ARBA00022898"/>
    </source>
</evidence>
<dbReference type="InterPro" id="IPR011340">
    <property type="entry name" value="Cys_dSase-rel"/>
</dbReference>
<dbReference type="Gene3D" id="3.90.1150.10">
    <property type="entry name" value="Aspartate Aminotransferase, domain 1"/>
    <property type="match status" value="1"/>
</dbReference>
<gene>
    <name evidence="3" type="ORF">DBZ36_13755</name>
</gene>
<dbReference type="EMBL" id="RAQO01000007">
    <property type="protein sequence ID" value="RKF17502.1"/>
    <property type="molecule type" value="Genomic_DNA"/>
</dbReference>
<dbReference type="Gene3D" id="3.40.640.10">
    <property type="entry name" value="Type I PLP-dependent aspartate aminotransferase-like (Major domain)"/>
    <property type="match status" value="1"/>
</dbReference>
<dbReference type="SUPFAM" id="SSF53383">
    <property type="entry name" value="PLP-dependent transferases"/>
    <property type="match status" value="1"/>
</dbReference>
<dbReference type="AlphaFoldDB" id="A0A420EA16"/>
<dbReference type="InterPro" id="IPR015421">
    <property type="entry name" value="PyrdxlP-dep_Trfase_major"/>
</dbReference>
<keyword evidence="4" id="KW-1185">Reference proteome</keyword>
<organism evidence="3 4">
    <name type="scientific">Alginatibacterium sediminis</name>
    <dbReference type="NCBI Taxonomy" id="2164068"/>
    <lineage>
        <taxon>Bacteria</taxon>
        <taxon>Pseudomonadati</taxon>
        <taxon>Pseudomonadota</taxon>
        <taxon>Gammaproteobacteria</taxon>
        <taxon>Alteromonadales</taxon>
        <taxon>Alteromonadaceae</taxon>
        <taxon>Alginatibacterium</taxon>
    </lineage>
</organism>